<proteinExistence type="predicted"/>
<feature type="coiled-coil region" evidence="1">
    <location>
        <begin position="158"/>
        <end position="185"/>
    </location>
</feature>
<gene>
    <name evidence="2" type="ORF">P154DRAFT_559113</name>
</gene>
<evidence type="ECO:0000313" key="3">
    <source>
        <dbReference type="Proteomes" id="UP000799779"/>
    </source>
</evidence>
<protein>
    <submittedName>
        <fullName evidence="2">Tetratricopeptide repeat domain-containing protein</fullName>
    </submittedName>
</protein>
<dbReference type="GO" id="GO:0043531">
    <property type="term" value="F:ADP binding"/>
    <property type="evidence" value="ECO:0007669"/>
    <property type="project" value="InterPro"/>
</dbReference>
<dbReference type="PANTHER" id="PTHR46082:SF6">
    <property type="entry name" value="AAA+ ATPASE DOMAIN-CONTAINING PROTEIN-RELATED"/>
    <property type="match status" value="1"/>
</dbReference>
<dbReference type="InterPro" id="IPR011990">
    <property type="entry name" value="TPR-like_helical_dom_sf"/>
</dbReference>
<dbReference type="Gene3D" id="1.25.40.10">
    <property type="entry name" value="Tetratricopeptide repeat domain"/>
    <property type="match status" value="2"/>
</dbReference>
<evidence type="ECO:0000256" key="1">
    <source>
        <dbReference type="SAM" id="Coils"/>
    </source>
</evidence>
<name>A0A6A5X006_9PLEO</name>
<evidence type="ECO:0000313" key="2">
    <source>
        <dbReference type="EMBL" id="KAF2006584.1"/>
    </source>
</evidence>
<reference evidence="2" key="1">
    <citation type="journal article" date="2020" name="Stud. Mycol.">
        <title>101 Dothideomycetes genomes: a test case for predicting lifestyles and emergence of pathogens.</title>
        <authorList>
            <person name="Haridas S."/>
            <person name="Albert R."/>
            <person name="Binder M."/>
            <person name="Bloem J."/>
            <person name="Labutti K."/>
            <person name="Salamov A."/>
            <person name="Andreopoulos B."/>
            <person name="Baker S."/>
            <person name="Barry K."/>
            <person name="Bills G."/>
            <person name="Bluhm B."/>
            <person name="Cannon C."/>
            <person name="Castanera R."/>
            <person name="Culley D."/>
            <person name="Daum C."/>
            <person name="Ezra D."/>
            <person name="Gonzalez J."/>
            <person name="Henrissat B."/>
            <person name="Kuo A."/>
            <person name="Liang C."/>
            <person name="Lipzen A."/>
            <person name="Lutzoni F."/>
            <person name="Magnuson J."/>
            <person name="Mondo S."/>
            <person name="Nolan M."/>
            <person name="Ohm R."/>
            <person name="Pangilinan J."/>
            <person name="Park H.-J."/>
            <person name="Ramirez L."/>
            <person name="Alfaro M."/>
            <person name="Sun H."/>
            <person name="Tritt A."/>
            <person name="Yoshinaga Y."/>
            <person name="Zwiers L.-H."/>
            <person name="Turgeon B."/>
            <person name="Goodwin S."/>
            <person name="Spatafora J."/>
            <person name="Crous P."/>
            <person name="Grigoriev I."/>
        </authorList>
    </citation>
    <scope>NUCLEOTIDE SEQUENCE</scope>
    <source>
        <strain evidence="2">CBS 123094</strain>
    </source>
</reference>
<dbReference type="EMBL" id="ML977559">
    <property type="protein sequence ID" value="KAF2006584.1"/>
    <property type="molecule type" value="Genomic_DNA"/>
</dbReference>
<keyword evidence="1" id="KW-0175">Coiled coil</keyword>
<dbReference type="Gene3D" id="3.40.50.300">
    <property type="entry name" value="P-loop containing nucleotide triphosphate hydrolases"/>
    <property type="match status" value="1"/>
</dbReference>
<dbReference type="Pfam" id="PF13424">
    <property type="entry name" value="TPR_12"/>
    <property type="match status" value="1"/>
</dbReference>
<dbReference type="PANTHER" id="PTHR46082">
    <property type="entry name" value="ATP/GTP-BINDING PROTEIN-RELATED"/>
    <property type="match status" value="1"/>
</dbReference>
<dbReference type="Pfam" id="PF13374">
    <property type="entry name" value="TPR_10"/>
    <property type="match status" value="1"/>
</dbReference>
<dbReference type="OrthoDB" id="5086500at2759"/>
<accession>A0A6A5X006</accession>
<organism evidence="2 3">
    <name type="scientific">Amniculicola lignicola CBS 123094</name>
    <dbReference type="NCBI Taxonomy" id="1392246"/>
    <lineage>
        <taxon>Eukaryota</taxon>
        <taxon>Fungi</taxon>
        <taxon>Dikarya</taxon>
        <taxon>Ascomycota</taxon>
        <taxon>Pezizomycotina</taxon>
        <taxon>Dothideomycetes</taxon>
        <taxon>Pleosporomycetidae</taxon>
        <taxon>Pleosporales</taxon>
        <taxon>Amniculicolaceae</taxon>
        <taxon>Amniculicola</taxon>
    </lineage>
</organism>
<dbReference type="InterPro" id="IPR053137">
    <property type="entry name" value="NLR-like"/>
</dbReference>
<dbReference type="InterPro" id="IPR027417">
    <property type="entry name" value="P-loop_NTPase"/>
</dbReference>
<dbReference type="Proteomes" id="UP000799779">
    <property type="component" value="Unassembled WGS sequence"/>
</dbReference>
<keyword evidence="3" id="KW-1185">Reference proteome</keyword>
<dbReference type="AlphaFoldDB" id="A0A6A5X006"/>
<sequence>MADPVSVVAAGIGIADIAVRLITYLKDVKSAAEAIDDDIGDLVNEFEQFAVLHGELEREYLGNVNTITLGMEEKMMWFNVGKTLKVGQQLTQELEKHVRRIYGQSRTVIGRRDGLAKQHRQRTEQPIIAKYRTQIAGIHRALQIFLGCIQMHSSREHHANQESQLEQLNLLVKGLEAKIEHAQVNTLSANELIPVSTLYNDFTIVSLSVLKQIGASIESIGSSIANTKSVKNEHFDTPKPVDQFYTGREDQEAQLSAWLLGEGIDGQGKYTDKTQTRQKRFVIYGVPGAGKTQFCCKFAEDNRDHFWGVFWVDGSNRRRLQQTFSQNVSTIAEVDPNEKAALHWLSNLSEPWLLIIDNADDPTLELDEYFPKGNRGHILITTRDPIHKSYGTVGEKFFEFQELKSEEASCLLLKAAGQERPWDSKLSHIATTIAKTLGFLALAITQAGRTIRQGYCKIHDYLEFYERQWKKTRQRRQPVKTRDLADDLSVFVTFDINRQVIENRHTEASRDALQLLDTFAFMHNQNIRFDILRRAVTNATIENEHIEKEKRIERLNQAANPSQDWSGWWKAAMLAVLQYITQDQTPPVLPKVVSTGRESKAEFDPDRLLRALRQLQQSSLVTHSEKTDSYSVHPLVHKWARERPDMEIGEQAVWSEAAAVLLAHCILIPPLGNTIEDEAVHKYLLPHIDHVRYCQESIEKRMRDRRIGRHPLKWPIFEGGFNRSKAMMYAKFSIVYAQNGHWEEAKRLQMTVKDFTTERLGKEHVSTRRITLALSHTVGNLGHLDDAAALKEQVLDTCIAHLGPNHHDTLVVKGQLGETRYLQGRFTDAKVLLEEAVLGLTQLHGINHEDTLEAIDNLGQTVLRFYTEDSIRKARELHLQAIYGMAEVHGRDHTKTLRACENLCVVATESRIPAHLRQAHEMMTEVLEARKRKLGREHAYTLLAMVNLAIVKRELGDLEAAEGLITQALPTAERNLSPDHQGCLWGRFHLAWIWIEQEKWERAEQTLVDVTLRQRSILQGRGRYHPDRIHGLVKLALVYNMLGKLDEYDEVVHEALNGFEKTNASEHPIAKQFRKDCRRWAEERCKKDPSDSLLTLSSAD</sequence>
<dbReference type="SUPFAM" id="SSF48452">
    <property type="entry name" value="TPR-like"/>
    <property type="match status" value="2"/>
</dbReference>
<dbReference type="SUPFAM" id="SSF52540">
    <property type="entry name" value="P-loop containing nucleoside triphosphate hydrolases"/>
    <property type="match status" value="1"/>
</dbReference>